<evidence type="ECO:0000313" key="3">
    <source>
        <dbReference type="Proteomes" id="UP000006039"/>
    </source>
</evidence>
<dbReference type="AlphaFoldDB" id="J3PD59"/>
<protein>
    <submittedName>
        <fullName evidence="1 2">Uncharacterized protein</fullName>
    </submittedName>
</protein>
<evidence type="ECO:0000313" key="2">
    <source>
        <dbReference type="EnsemblFungi" id="EJT70404"/>
    </source>
</evidence>
<dbReference type="HOGENOM" id="CLU_2527593_0_0_1"/>
<dbReference type="VEuPathDB" id="FungiDB:GGTG_11428"/>
<reference evidence="1" key="3">
    <citation type="submission" date="2010-09" db="EMBL/GenBank/DDBJ databases">
        <title>Annotation of Gaeumannomyces graminis var. tritici R3-111a-1.</title>
        <authorList>
            <consortium name="The Broad Institute Genome Sequencing Platform"/>
            <person name="Ma L.-J."/>
            <person name="Dead R."/>
            <person name="Young S.K."/>
            <person name="Zeng Q."/>
            <person name="Gargeya S."/>
            <person name="Fitzgerald M."/>
            <person name="Haas B."/>
            <person name="Abouelleil A."/>
            <person name="Alvarado L."/>
            <person name="Arachchi H.M."/>
            <person name="Berlin A."/>
            <person name="Brown A."/>
            <person name="Chapman S.B."/>
            <person name="Chen Z."/>
            <person name="Dunbar C."/>
            <person name="Freedman E."/>
            <person name="Gearin G."/>
            <person name="Gellesch M."/>
            <person name="Goldberg J."/>
            <person name="Griggs A."/>
            <person name="Gujja S."/>
            <person name="Heiman D."/>
            <person name="Howarth C."/>
            <person name="Larson L."/>
            <person name="Lui A."/>
            <person name="MacDonald P.J.P."/>
            <person name="Mehta T."/>
            <person name="Montmayeur A."/>
            <person name="Murphy C."/>
            <person name="Neiman D."/>
            <person name="Pearson M."/>
            <person name="Priest M."/>
            <person name="Roberts A."/>
            <person name="Saif S."/>
            <person name="Shea T."/>
            <person name="Shenoy N."/>
            <person name="Sisk P."/>
            <person name="Stolte C."/>
            <person name="Sykes S."/>
            <person name="Yandava C."/>
            <person name="Wortman J."/>
            <person name="Nusbaum C."/>
            <person name="Birren B."/>
        </authorList>
    </citation>
    <scope>NUCLEOTIDE SEQUENCE</scope>
    <source>
        <strain evidence="1">R3-111a-1</strain>
    </source>
</reference>
<organism evidence="1">
    <name type="scientific">Gaeumannomyces tritici (strain R3-111a-1)</name>
    <name type="common">Wheat and barley take-all root rot fungus</name>
    <name type="synonym">Gaeumannomyces graminis var. tritici</name>
    <dbReference type="NCBI Taxonomy" id="644352"/>
    <lineage>
        <taxon>Eukaryota</taxon>
        <taxon>Fungi</taxon>
        <taxon>Dikarya</taxon>
        <taxon>Ascomycota</taxon>
        <taxon>Pezizomycotina</taxon>
        <taxon>Sordariomycetes</taxon>
        <taxon>Sordariomycetidae</taxon>
        <taxon>Magnaporthales</taxon>
        <taxon>Magnaporthaceae</taxon>
        <taxon>Gaeumannomyces</taxon>
    </lineage>
</organism>
<dbReference type="GeneID" id="20351886"/>
<sequence>MVLTVWPLLPSGFAISKLDDHHNTRAADGIISFMSLEQPQDSGRSNSRQVYTPFTYLSTRHCLQDDDSTSGVGKVFKIQIGGRI</sequence>
<dbReference type="Proteomes" id="UP000006039">
    <property type="component" value="Unassembled WGS sequence"/>
</dbReference>
<evidence type="ECO:0000313" key="1">
    <source>
        <dbReference type="EMBL" id="EJT70404.1"/>
    </source>
</evidence>
<proteinExistence type="predicted"/>
<reference evidence="2" key="4">
    <citation type="journal article" date="2015" name="G3 (Bethesda)">
        <title>Genome sequences of three phytopathogenic species of the Magnaporthaceae family of fungi.</title>
        <authorList>
            <person name="Okagaki L.H."/>
            <person name="Nunes C.C."/>
            <person name="Sailsbery J."/>
            <person name="Clay B."/>
            <person name="Brown D."/>
            <person name="John T."/>
            <person name="Oh Y."/>
            <person name="Young N."/>
            <person name="Fitzgerald M."/>
            <person name="Haas B.J."/>
            <person name="Zeng Q."/>
            <person name="Young S."/>
            <person name="Adiconis X."/>
            <person name="Fan L."/>
            <person name="Levin J.Z."/>
            <person name="Mitchell T.K."/>
            <person name="Okubara P.A."/>
            <person name="Farman M.L."/>
            <person name="Kohn L.M."/>
            <person name="Birren B."/>
            <person name="Ma L.-J."/>
            <person name="Dean R.A."/>
        </authorList>
    </citation>
    <scope>NUCLEOTIDE SEQUENCE</scope>
    <source>
        <strain evidence="2">R3-111a-1</strain>
    </source>
</reference>
<reference evidence="2" key="5">
    <citation type="submission" date="2018-04" db="UniProtKB">
        <authorList>
            <consortium name="EnsemblFungi"/>
        </authorList>
    </citation>
    <scope>IDENTIFICATION</scope>
    <source>
        <strain evidence="2">R3-111a-1</strain>
    </source>
</reference>
<name>J3PD59_GAET3</name>
<reference evidence="3" key="1">
    <citation type="submission" date="2010-07" db="EMBL/GenBank/DDBJ databases">
        <title>The genome sequence of Gaeumannomyces graminis var. tritici strain R3-111a-1.</title>
        <authorList>
            <consortium name="The Broad Institute Genome Sequencing Platform"/>
            <person name="Ma L.-J."/>
            <person name="Dead R."/>
            <person name="Young S."/>
            <person name="Zeng Q."/>
            <person name="Koehrsen M."/>
            <person name="Alvarado L."/>
            <person name="Berlin A."/>
            <person name="Chapman S.B."/>
            <person name="Chen Z."/>
            <person name="Freedman E."/>
            <person name="Gellesch M."/>
            <person name="Goldberg J."/>
            <person name="Griggs A."/>
            <person name="Gujja S."/>
            <person name="Heilman E.R."/>
            <person name="Heiman D."/>
            <person name="Hepburn T."/>
            <person name="Howarth C."/>
            <person name="Jen D."/>
            <person name="Larson L."/>
            <person name="Mehta T."/>
            <person name="Neiman D."/>
            <person name="Pearson M."/>
            <person name="Roberts A."/>
            <person name="Saif S."/>
            <person name="Shea T."/>
            <person name="Shenoy N."/>
            <person name="Sisk P."/>
            <person name="Stolte C."/>
            <person name="Sykes S."/>
            <person name="Walk T."/>
            <person name="White J."/>
            <person name="Yandava C."/>
            <person name="Haas B."/>
            <person name="Nusbaum C."/>
            <person name="Birren B."/>
        </authorList>
    </citation>
    <scope>NUCLEOTIDE SEQUENCE [LARGE SCALE GENOMIC DNA]</scope>
    <source>
        <strain evidence="3">R3-111a-1</strain>
    </source>
</reference>
<keyword evidence="3" id="KW-1185">Reference proteome</keyword>
<gene>
    <name evidence="2" type="primary">20351886</name>
    <name evidence="1" type="ORF">GGTG_11428</name>
</gene>
<accession>J3PD59</accession>
<dbReference type="EMBL" id="GL385401">
    <property type="protein sequence ID" value="EJT70404.1"/>
    <property type="molecule type" value="Genomic_DNA"/>
</dbReference>
<dbReference type="RefSeq" id="XP_009227582.1">
    <property type="nucleotide sequence ID" value="XM_009229318.1"/>
</dbReference>
<reference evidence="1" key="2">
    <citation type="submission" date="2010-07" db="EMBL/GenBank/DDBJ databases">
        <authorList>
            <consortium name="The Broad Institute Genome Sequencing Platform"/>
            <consortium name="Broad Institute Genome Sequencing Center for Infectious Disease"/>
            <person name="Ma L.-J."/>
            <person name="Dead R."/>
            <person name="Young S."/>
            <person name="Zeng Q."/>
            <person name="Koehrsen M."/>
            <person name="Alvarado L."/>
            <person name="Berlin A."/>
            <person name="Chapman S.B."/>
            <person name="Chen Z."/>
            <person name="Freedman E."/>
            <person name="Gellesch M."/>
            <person name="Goldberg J."/>
            <person name="Griggs A."/>
            <person name="Gujja S."/>
            <person name="Heilman E.R."/>
            <person name="Heiman D."/>
            <person name="Hepburn T."/>
            <person name="Howarth C."/>
            <person name="Jen D."/>
            <person name="Larson L."/>
            <person name="Mehta T."/>
            <person name="Neiman D."/>
            <person name="Pearson M."/>
            <person name="Roberts A."/>
            <person name="Saif S."/>
            <person name="Shea T."/>
            <person name="Shenoy N."/>
            <person name="Sisk P."/>
            <person name="Stolte C."/>
            <person name="Sykes S."/>
            <person name="Walk T."/>
            <person name="White J."/>
            <person name="Yandava C."/>
            <person name="Haas B."/>
            <person name="Nusbaum C."/>
            <person name="Birren B."/>
        </authorList>
    </citation>
    <scope>NUCLEOTIDE SEQUENCE</scope>
    <source>
        <strain evidence="1">R3-111a-1</strain>
    </source>
</reference>
<dbReference type="EnsemblFungi" id="EJT70404">
    <property type="protein sequence ID" value="EJT70404"/>
    <property type="gene ID" value="GGTG_11428"/>
</dbReference>